<evidence type="ECO:0000313" key="6">
    <source>
        <dbReference type="Proteomes" id="UP000260649"/>
    </source>
</evidence>
<dbReference type="InterPro" id="IPR038460">
    <property type="entry name" value="AcetylCoA_hyd_C_sf"/>
</dbReference>
<dbReference type="Gene3D" id="3.30.750.70">
    <property type="entry name" value="4-hydroxybutyrate coenzyme like domains"/>
    <property type="match status" value="1"/>
</dbReference>
<dbReference type="GO" id="GO:0008775">
    <property type="term" value="F:acetate CoA-transferase activity"/>
    <property type="evidence" value="ECO:0007669"/>
    <property type="project" value="InterPro"/>
</dbReference>
<evidence type="ECO:0000313" key="5">
    <source>
        <dbReference type="EMBL" id="RFT06950.1"/>
    </source>
</evidence>
<dbReference type="InterPro" id="IPR003702">
    <property type="entry name" value="ActCoA_hydro_N"/>
</dbReference>
<dbReference type="AlphaFoldDB" id="A0A3E2B4K1"/>
<name>A0A3E2B4K1_9FIRM</name>
<dbReference type="SUPFAM" id="SSF100950">
    <property type="entry name" value="NagB/RpiA/CoA transferase-like"/>
    <property type="match status" value="2"/>
</dbReference>
<evidence type="ECO:0000259" key="4">
    <source>
        <dbReference type="Pfam" id="PF13336"/>
    </source>
</evidence>
<dbReference type="PANTHER" id="PTHR21432">
    <property type="entry name" value="ACETYL-COA HYDROLASE-RELATED"/>
    <property type="match status" value="1"/>
</dbReference>
<dbReference type="Pfam" id="PF13336">
    <property type="entry name" value="AcetylCoA_hyd_C"/>
    <property type="match status" value="1"/>
</dbReference>
<dbReference type="Proteomes" id="UP000260649">
    <property type="component" value="Unassembled WGS sequence"/>
</dbReference>
<accession>A0A3E2B4K1</accession>
<reference evidence="5 6" key="1">
    <citation type="submission" date="2018-07" db="EMBL/GenBank/DDBJ databases">
        <title>GABA Modulating Bacteria of the Human Gut Microbiota.</title>
        <authorList>
            <person name="Strandwitz P."/>
            <person name="Kim K.H."/>
            <person name="Terekhova D."/>
            <person name="Liu J.K."/>
            <person name="Sharma A."/>
            <person name="Levering J."/>
            <person name="Mcdonald D."/>
            <person name="Dietrich D."/>
            <person name="Ramadhar T.R."/>
            <person name="Lekbua A."/>
            <person name="Mroue N."/>
            <person name="Liston C."/>
            <person name="Stewart E.J."/>
            <person name="Dubin M.J."/>
            <person name="Zengler K."/>
            <person name="Knight R."/>
            <person name="Gilbert J.A."/>
            <person name="Clardy J."/>
            <person name="Lewis K."/>
        </authorList>
    </citation>
    <scope>NUCLEOTIDE SEQUENCE [LARGE SCALE GENOMIC DNA]</scope>
    <source>
        <strain evidence="5 6">KLE1738</strain>
    </source>
</reference>
<keyword evidence="5" id="KW-0378">Hydrolase</keyword>
<organism evidence="5 6">
    <name type="scientific">Evtepia gabavorous</name>
    <dbReference type="NCBI Taxonomy" id="2211183"/>
    <lineage>
        <taxon>Bacteria</taxon>
        <taxon>Bacillati</taxon>
        <taxon>Bacillota</taxon>
        <taxon>Clostridia</taxon>
        <taxon>Eubacteriales</taxon>
        <taxon>Evtepia</taxon>
    </lineage>
</organism>
<dbReference type="InterPro" id="IPR046433">
    <property type="entry name" value="ActCoA_hydro"/>
</dbReference>
<dbReference type="Pfam" id="PF02550">
    <property type="entry name" value="AcetylCoA_hydro"/>
    <property type="match status" value="1"/>
</dbReference>
<protein>
    <submittedName>
        <fullName evidence="5">Acetyl-CoA hydrolase/transferase family protein</fullName>
    </submittedName>
</protein>
<feature type="domain" description="Acetyl-CoA hydrolase/transferase C-terminal" evidence="4">
    <location>
        <begin position="271"/>
        <end position="423"/>
    </location>
</feature>
<dbReference type="GeneID" id="97994983"/>
<dbReference type="RefSeq" id="WP_021920300.1">
    <property type="nucleotide sequence ID" value="NZ_CAKXKJ010000004.1"/>
</dbReference>
<keyword evidence="2 5" id="KW-0808">Transferase</keyword>
<evidence type="ECO:0000256" key="2">
    <source>
        <dbReference type="ARBA" id="ARBA00022679"/>
    </source>
</evidence>
<dbReference type="GO" id="GO:0016787">
    <property type="term" value="F:hydrolase activity"/>
    <property type="evidence" value="ECO:0007669"/>
    <property type="project" value="UniProtKB-KW"/>
</dbReference>
<keyword evidence="6" id="KW-1185">Reference proteome</keyword>
<sequence>MDWKTWYQEHLCPPQQAVRRIRSGDRVVVAHATGEPSLLLDAMVANAAQYEHVEIVHMVAMGKAEYCQPAYDRNFHHNSFFLGATSRAAAAEGRADFTPVYFSEIPALLRDHLHPNVALIQVSPPDEHGYCSLGVSVDYTKTAAEEADLVIAQVNQNMPRTLGDSFLHVTRFDCIVESCTPVIELPPPKISQVERAIGQNVAQLVRDGDTLQLGIGAIPDAVLLFLKEKNDLGIHTEMFSDGVVELAEAGNITNQKKTLHRGQSVATFLMGTRRLYDYVDNNPAVAMYPVQYVNDPYVIAQNDNLVSINSCVQIDLMGQVVSTSVGLRQISGVGGQIDFVRGANMSKGGRAIMAMPSTTGKGKVSKIVPFLDPGSAVTTTRNDVNYVITEYGIAQLRGKTLRQRAEALIEIAHPDFRDALREEYRRRFPRTY</sequence>
<evidence type="ECO:0000256" key="1">
    <source>
        <dbReference type="ARBA" id="ARBA00009632"/>
    </source>
</evidence>
<dbReference type="Gene3D" id="3.40.1080.10">
    <property type="entry name" value="Glutaconate Coenzyme A-transferase"/>
    <property type="match status" value="1"/>
</dbReference>
<comment type="similarity">
    <text evidence="1">Belongs to the acetyl-CoA hydrolase/transferase family.</text>
</comment>
<gene>
    <name evidence="5" type="ORF">DV520_04425</name>
</gene>
<dbReference type="InterPro" id="IPR037171">
    <property type="entry name" value="NagB/RpiA_transferase-like"/>
</dbReference>
<comment type="caution">
    <text evidence="5">The sequence shown here is derived from an EMBL/GenBank/DDBJ whole genome shotgun (WGS) entry which is preliminary data.</text>
</comment>
<dbReference type="Gene3D" id="3.40.1080.20">
    <property type="entry name" value="Acetyl-CoA hydrolase/transferase C-terminal domain"/>
    <property type="match status" value="1"/>
</dbReference>
<dbReference type="OrthoDB" id="9801795at2"/>
<dbReference type="EMBL" id="QQRQ01000005">
    <property type="protein sequence ID" value="RFT06950.1"/>
    <property type="molecule type" value="Genomic_DNA"/>
</dbReference>
<evidence type="ECO:0000259" key="3">
    <source>
        <dbReference type="Pfam" id="PF02550"/>
    </source>
</evidence>
<dbReference type="GO" id="GO:0006083">
    <property type="term" value="P:acetate metabolic process"/>
    <property type="evidence" value="ECO:0007669"/>
    <property type="project" value="InterPro"/>
</dbReference>
<feature type="domain" description="Acetyl-CoA hydrolase/transferase N-terminal" evidence="3">
    <location>
        <begin position="16"/>
        <end position="178"/>
    </location>
</feature>
<dbReference type="InterPro" id="IPR026888">
    <property type="entry name" value="AcetylCoA_hyd_C"/>
</dbReference>
<dbReference type="PANTHER" id="PTHR21432:SF20">
    <property type="entry name" value="ACETYL-COA HYDROLASE"/>
    <property type="match status" value="1"/>
</dbReference>
<proteinExistence type="inferred from homology"/>